<dbReference type="AlphaFoldDB" id="A0A3R7M559"/>
<dbReference type="PROSITE" id="PS51269">
    <property type="entry name" value="COMM"/>
    <property type="match status" value="1"/>
</dbReference>
<dbReference type="Pfam" id="PF07258">
    <property type="entry name" value="COMM_domain"/>
    <property type="match status" value="1"/>
</dbReference>
<dbReference type="Proteomes" id="UP000283509">
    <property type="component" value="Unassembled WGS sequence"/>
</dbReference>
<feature type="domain" description="COMM" evidence="1">
    <location>
        <begin position="119"/>
        <end position="194"/>
    </location>
</feature>
<dbReference type="EMBL" id="QCYY01002808">
    <property type="protein sequence ID" value="ROT67448.1"/>
    <property type="molecule type" value="Genomic_DNA"/>
</dbReference>
<dbReference type="OrthoDB" id="77522at2759"/>
<evidence type="ECO:0000259" key="1">
    <source>
        <dbReference type="PROSITE" id="PS51269"/>
    </source>
</evidence>
<keyword evidence="3" id="KW-1185">Reference proteome</keyword>
<reference evidence="2 3" key="1">
    <citation type="submission" date="2018-04" db="EMBL/GenBank/DDBJ databases">
        <authorList>
            <person name="Zhang X."/>
            <person name="Yuan J."/>
            <person name="Li F."/>
            <person name="Xiang J."/>
        </authorList>
    </citation>
    <scope>NUCLEOTIDE SEQUENCE [LARGE SCALE GENOMIC DNA]</scope>
    <source>
        <tissue evidence="2">Muscle</tissue>
    </source>
</reference>
<evidence type="ECO:0000313" key="2">
    <source>
        <dbReference type="EMBL" id="ROT67448.1"/>
    </source>
</evidence>
<dbReference type="InterPro" id="IPR017920">
    <property type="entry name" value="COMM"/>
</dbReference>
<gene>
    <name evidence="2" type="ORF">C7M84_014445</name>
</gene>
<dbReference type="STRING" id="6689.A0A3R7M559"/>
<dbReference type="PANTHER" id="PTHR12333">
    <property type="entry name" value="COMM DOMAIN CONTAINING PROTEIN 10"/>
    <property type="match status" value="1"/>
</dbReference>
<organism evidence="2 3">
    <name type="scientific">Penaeus vannamei</name>
    <name type="common">Whiteleg shrimp</name>
    <name type="synonym">Litopenaeus vannamei</name>
    <dbReference type="NCBI Taxonomy" id="6689"/>
    <lineage>
        <taxon>Eukaryota</taxon>
        <taxon>Metazoa</taxon>
        <taxon>Ecdysozoa</taxon>
        <taxon>Arthropoda</taxon>
        <taxon>Crustacea</taxon>
        <taxon>Multicrustacea</taxon>
        <taxon>Malacostraca</taxon>
        <taxon>Eumalacostraca</taxon>
        <taxon>Eucarida</taxon>
        <taxon>Decapoda</taxon>
        <taxon>Dendrobranchiata</taxon>
        <taxon>Penaeoidea</taxon>
        <taxon>Penaeidae</taxon>
        <taxon>Penaeus</taxon>
    </lineage>
</organism>
<feature type="non-terminal residue" evidence="2">
    <location>
        <position position="1"/>
    </location>
</feature>
<protein>
    <submittedName>
        <fullName evidence="2">Putative COMM domain-containing protein 10</fullName>
    </submittedName>
</protein>
<comment type="caution">
    <text evidence="2">The sequence shown here is derived from an EMBL/GenBank/DDBJ whole genome shotgun (WGS) entry which is preliminary data.</text>
</comment>
<dbReference type="PANTHER" id="PTHR12333:SF0">
    <property type="entry name" value="COMM DOMAIN-CONTAINING PROTEIN 10"/>
    <property type="match status" value="1"/>
</dbReference>
<dbReference type="InterPro" id="IPR037361">
    <property type="entry name" value="COMMD10"/>
</dbReference>
<dbReference type="Pfam" id="PF21672">
    <property type="entry name" value="COMM_HN"/>
    <property type="match status" value="1"/>
</dbReference>
<evidence type="ECO:0000313" key="3">
    <source>
        <dbReference type="Proteomes" id="UP000283509"/>
    </source>
</evidence>
<accession>A0A3R7M559</accession>
<sequence length="194" mass="21727">LQEGISLINATDINKVKGLLGRVCASLCAGHSQVFSEEEEEKLSASLGLPVEKTRQLIYTNIYIMQQAAHGMVRPIFLGEQLQACEMTPDRANVFVEHWTTHAKQIVETLRQQSLSEKQLADISWELHLKTASSGCARQTHPIAHLQLNLSNSKEPSSTKVGPTESVVMQFNQDQLYQLYDQIEQIQANLDALR</sequence>
<proteinExistence type="predicted"/>
<name>A0A3R7M559_PENVA</name>
<reference evidence="2 3" key="2">
    <citation type="submission" date="2019-01" db="EMBL/GenBank/DDBJ databases">
        <title>The decoding of complex shrimp genome reveals the adaptation for benthos swimmer, frequently molting mechanism and breeding impact on genome.</title>
        <authorList>
            <person name="Sun Y."/>
            <person name="Gao Y."/>
            <person name="Yu Y."/>
        </authorList>
    </citation>
    <scope>NUCLEOTIDE SEQUENCE [LARGE SCALE GENOMIC DNA]</scope>
    <source>
        <tissue evidence="2">Muscle</tissue>
    </source>
</reference>